<name>A0ABV3U1Q7_9GAMM</name>
<dbReference type="RefSeq" id="WP_368379749.1">
    <property type="nucleotide sequence ID" value="NZ_JBFRYA010000001.1"/>
</dbReference>
<evidence type="ECO:0000256" key="5">
    <source>
        <dbReference type="PROSITE-ProRule" id="PRU10007"/>
    </source>
</evidence>
<dbReference type="Proteomes" id="UP001557485">
    <property type="component" value="Unassembled WGS sequence"/>
</dbReference>
<dbReference type="InterPro" id="IPR012394">
    <property type="entry name" value="Aldehyde_DH_NAD(P)"/>
</dbReference>
<feature type="active site" evidence="5">
    <location>
        <position position="219"/>
    </location>
</feature>
<dbReference type="PROSITE" id="PS00070">
    <property type="entry name" value="ALDEHYDE_DEHYDR_CYS"/>
    <property type="match status" value="1"/>
</dbReference>
<evidence type="ECO:0000256" key="6">
    <source>
        <dbReference type="RuleBase" id="RU003345"/>
    </source>
</evidence>
<dbReference type="Gene3D" id="3.40.309.10">
    <property type="entry name" value="Aldehyde Dehydrogenase, Chain A, domain 2"/>
    <property type="match status" value="1"/>
</dbReference>
<dbReference type="PROSITE" id="PS00687">
    <property type="entry name" value="ALDEHYDE_DEHYDR_GLU"/>
    <property type="match status" value="1"/>
</dbReference>
<dbReference type="Pfam" id="PF00171">
    <property type="entry name" value="Aldedh"/>
    <property type="match status" value="1"/>
</dbReference>
<dbReference type="EMBL" id="JBFRYA010000001">
    <property type="protein sequence ID" value="MEX1667415.1"/>
    <property type="molecule type" value="Genomic_DNA"/>
</dbReference>
<keyword evidence="2 4" id="KW-0560">Oxidoreductase</keyword>
<evidence type="ECO:0000256" key="4">
    <source>
        <dbReference type="PIRNR" id="PIRNR036492"/>
    </source>
</evidence>
<evidence type="ECO:0000259" key="7">
    <source>
        <dbReference type="Pfam" id="PF00171"/>
    </source>
</evidence>
<keyword evidence="9" id="KW-1185">Reference proteome</keyword>
<evidence type="ECO:0000256" key="1">
    <source>
        <dbReference type="ARBA" id="ARBA00009986"/>
    </source>
</evidence>
<organism evidence="8 9">
    <name type="scientific">Zhongshania guokunii</name>
    <dbReference type="NCBI Taxonomy" id="641783"/>
    <lineage>
        <taxon>Bacteria</taxon>
        <taxon>Pseudomonadati</taxon>
        <taxon>Pseudomonadota</taxon>
        <taxon>Gammaproteobacteria</taxon>
        <taxon>Cellvibrionales</taxon>
        <taxon>Spongiibacteraceae</taxon>
        <taxon>Zhongshania</taxon>
    </lineage>
</organism>
<dbReference type="PIRSF" id="PIRSF036492">
    <property type="entry name" value="ALDH"/>
    <property type="match status" value="1"/>
</dbReference>
<dbReference type="SUPFAM" id="SSF53720">
    <property type="entry name" value="ALDH-like"/>
    <property type="match status" value="1"/>
</dbReference>
<comment type="similarity">
    <text evidence="1 4 6">Belongs to the aldehyde dehydrogenase family.</text>
</comment>
<dbReference type="InterPro" id="IPR016163">
    <property type="entry name" value="Ald_DH_C"/>
</dbReference>
<reference evidence="8 9" key="1">
    <citation type="journal article" date="2011" name="Int. J. Syst. Evol. Microbiol.">
        <title>Zhongshania antarctica gen. nov., sp. nov. and Zhongshania guokunii sp. nov., gammaproteobacteria respectively isolated from coastal attached (fast) ice and surface seawater of the Antarctic.</title>
        <authorList>
            <person name="Li H.J."/>
            <person name="Zhang X.Y."/>
            <person name="Chen C.X."/>
            <person name="Zhang Y.J."/>
            <person name="Gao Z.M."/>
            <person name="Yu Y."/>
            <person name="Chen X.L."/>
            <person name="Chen B."/>
            <person name="Zhang Y.Z."/>
        </authorList>
    </citation>
    <scope>NUCLEOTIDE SEQUENCE [LARGE SCALE GENOMIC DNA]</scope>
    <source>
        <strain evidence="8 9">ZS6-22T</strain>
    </source>
</reference>
<evidence type="ECO:0000256" key="3">
    <source>
        <dbReference type="ARBA" id="ARBA00023027"/>
    </source>
</evidence>
<dbReference type="InterPro" id="IPR016162">
    <property type="entry name" value="Ald_DH_N"/>
</dbReference>
<evidence type="ECO:0000256" key="2">
    <source>
        <dbReference type="ARBA" id="ARBA00023002"/>
    </source>
</evidence>
<dbReference type="InterPro" id="IPR029510">
    <property type="entry name" value="Ald_DH_CS_GLU"/>
</dbReference>
<evidence type="ECO:0000313" key="8">
    <source>
        <dbReference type="EMBL" id="MEX1667415.1"/>
    </source>
</evidence>
<comment type="caution">
    <text evidence="8">The sequence shown here is derived from an EMBL/GenBank/DDBJ whole genome shotgun (WGS) entry which is preliminary data.</text>
</comment>
<evidence type="ECO:0000313" key="9">
    <source>
        <dbReference type="Proteomes" id="UP001557485"/>
    </source>
</evidence>
<feature type="domain" description="Aldehyde dehydrogenase" evidence="7">
    <location>
        <begin position="28"/>
        <end position="438"/>
    </location>
</feature>
<dbReference type="InterPro" id="IPR015590">
    <property type="entry name" value="Aldehyde_DH_dom"/>
</dbReference>
<keyword evidence="3" id="KW-0520">NAD</keyword>
<gene>
    <name evidence="8" type="ORF">AB4876_00750</name>
</gene>
<proteinExistence type="inferred from homology"/>
<dbReference type="PANTHER" id="PTHR43570">
    <property type="entry name" value="ALDEHYDE DEHYDROGENASE"/>
    <property type="match status" value="1"/>
</dbReference>
<sequence>MNTLSLDSNLQAAFGTLRRGYADERFPSLKTRVDRLTRLRALLVENETALCAALSADFGYRSADQSSFAEITTTIKSVNYALKNLKFWMQASRRSPDFSLWLSGAKTLTQAFPKGVVGIVSPWNFPINLALSPLVSVLAAGNRALIKPSEFTPASSALLAELIAKYFADTEVAVVCGEAALAQQFVTLPFDHLIYTGGETVARHIMAAAAVNLVPLTLELGGKSPVIVSESANLKKTAQRIAFGKYFNAGQICIAPDYLMIAADRLEEFLNCLREAVAAMNANAGSVDSVTVINDRHRQRLAGLVADSAAQGARVVSFGDDIGEHAYQLNIVIDAPANTKICSDEIFGPLLLIKTIGNLDEQLSEIRRGGHPLVIYYFGSDDREFKAIAEQTCSGALVKNDVIFQYANDDLPFGGVGRSGMGKYRGLDGFNEFSHTRAIFKSGWLDISGWVTPPYTPQFRILNKIMRKI</sequence>
<protein>
    <recommendedName>
        <fullName evidence="4">Aldehyde dehydrogenase</fullName>
    </recommendedName>
</protein>
<dbReference type="InterPro" id="IPR016161">
    <property type="entry name" value="Ald_DH/histidinol_DH"/>
</dbReference>
<dbReference type="Gene3D" id="3.40.605.10">
    <property type="entry name" value="Aldehyde Dehydrogenase, Chain A, domain 1"/>
    <property type="match status" value="1"/>
</dbReference>
<dbReference type="InterPro" id="IPR016160">
    <property type="entry name" value="Ald_DH_CS_CYS"/>
</dbReference>
<accession>A0ABV3U1Q7</accession>
<dbReference type="PANTHER" id="PTHR43570:SF20">
    <property type="entry name" value="ALDEHYDE DEHYDROGENASE ALDX-RELATED"/>
    <property type="match status" value="1"/>
</dbReference>